<evidence type="ECO:0000313" key="3">
    <source>
        <dbReference type="EMBL" id="GGG98619.1"/>
    </source>
</evidence>
<dbReference type="InterPro" id="IPR003423">
    <property type="entry name" value="OMP_efflux"/>
</dbReference>
<protein>
    <submittedName>
        <fullName evidence="3">RND transporter</fullName>
    </submittedName>
</protein>
<dbReference type="InterPro" id="IPR010131">
    <property type="entry name" value="MdtP/NodT-like"/>
</dbReference>
<gene>
    <name evidence="3" type="ORF">GCM10007420_12990</name>
</gene>
<dbReference type="SUPFAM" id="SSF56954">
    <property type="entry name" value="Outer membrane efflux proteins (OEP)"/>
    <property type="match status" value="1"/>
</dbReference>
<evidence type="ECO:0000313" key="4">
    <source>
        <dbReference type="Proteomes" id="UP000648722"/>
    </source>
</evidence>
<evidence type="ECO:0000256" key="1">
    <source>
        <dbReference type="ARBA" id="ARBA00007613"/>
    </source>
</evidence>
<reference evidence="4" key="1">
    <citation type="journal article" date="2019" name="Int. J. Syst. Evol. Microbiol.">
        <title>The Global Catalogue of Microorganisms (GCM) 10K type strain sequencing project: providing services to taxonomists for standard genome sequencing and annotation.</title>
        <authorList>
            <consortium name="The Broad Institute Genomics Platform"/>
            <consortium name="The Broad Institute Genome Sequencing Center for Infectious Disease"/>
            <person name="Wu L."/>
            <person name="Ma J."/>
        </authorList>
    </citation>
    <scope>NUCLEOTIDE SEQUENCE [LARGE SCALE GENOMIC DNA]</scope>
    <source>
        <strain evidence="4">CGMCC 1.12766</strain>
    </source>
</reference>
<dbReference type="EMBL" id="BMFS01000005">
    <property type="protein sequence ID" value="GGG98619.1"/>
    <property type="molecule type" value="Genomic_DNA"/>
</dbReference>
<dbReference type="PANTHER" id="PTHR30203">
    <property type="entry name" value="OUTER MEMBRANE CATION EFFLUX PROTEIN"/>
    <property type="match status" value="1"/>
</dbReference>
<dbReference type="RefSeq" id="WP_233351783.1">
    <property type="nucleotide sequence ID" value="NZ_BMFS01000005.1"/>
</dbReference>
<keyword evidence="4" id="KW-1185">Reference proteome</keyword>
<organism evidence="3 4">
    <name type="scientific">Glycocaulis albus</name>
    <dbReference type="NCBI Taxonomy" id="1382801"/>
    <lineage>
        <taxon>Bacteria</taxon>
        <taxon>Pseudomonadati</taxon>
        <taxon>Pseudomonadota</taxon>
        <taxon>Alphaproteobacteria</taxon>
        <taxon>Maricaulales</taxon>
        <taxon>Maricaulaceae</taxon>
        <taxon>Glycocaulis</taxon>
    </lineage>
</organism>
<feature type="signal peptide" evidence="2">
    <location>
        <begin position="1"/>
        <end position="26"/>
    </location>
</feature>
<comment type="subcellular location">
    <subcellularLocation>
        <location evidence="2">Cell membrane</location>
        <topology evidence="2">Lipid-anchor</topology>
    </subcellularLocation>
</comment>
<dbReference type="PANTHER" id="PTHR30203:SF29">
    <property type="entry name" value="PROTEIN CYAE"/>
    <property type="match status" value="1"/>
</dbReference>
<proteinExistence type="inferred from homology"/>
<keyword evidence="2" id="KW-0564">Palmitate</keyword>
<dbReference type="Gene3D" id="1.20.1600.10">
    <property type="entry name" value="Outer membrane efflux proteins (OEP)"/>
    <property type="match status" value="1"/>
</dbReference>
<keyword evidence="2" id="KW-1134">Transmembrane beta strand</keyword>
<keyword evidence="2" id="KW-0812">Transmembrane</keyword>
<keyword evidence="2" id="KW-0732">Signal</keyword>
<evidence type="ECO:0000256" key="2">
    <source>
        <dbReference type="RuleBase" id="RU362097"/>
    </source>
</evidence>
<feature type="chain" id="PRO_5044994806" evidence="2">
    <location>
        <begin position="27"/>
        <end position="455"/>
    </location>
</feature>
<keyword evidence="2" id="KW-0449">Lipoprotein</keyword>
<dbReference type="Pfam" id="PF02321">
    <property type="entry name" value="OEP"/>
    <property type="match status" value="2"/>
</dbReference>
<accession>A0ABQ1XNL7</accession>
<keyword evidence="2" id="KW-0472">Membrane</keyword>
<sequence>MFRYSLILSSSLIVVACSGTPQLSVAPDLALPDTFVSAPETAGPQEPDWVSALGDEALPGLIGTALANNPNLAAARANTEAARALARAGQAPRLPSVDIGTTATTRPSGEVYSAGLDVSWQADVWGRISNQARASALGAEAAEADYAGAELSIAASVASTWFALTEARLQRELSERDVATRQRQLDIVERRFVRGVVRSSDVRTARSALASAQATLAIRQRAESQTARSLQTLLGAYPDGGIMPGTELPVLTPLPAPGTPATLIARRPDVVAAEFRLAAAGFSAEAARKALYPSLSLSASYSGQTADISDLFSPSTLVESLAASITAPIFRAGALRAERDRTAALARAQAASYVDTSLGALREVENALTADSLLASRVTALETAREEAQAALELVERQYASGVGTIFELIDAQTRLIQAEGQLITARRERIDNRIALHLAIAGPFSAAGFTPSQQ</sequence>
<comment type="caution">
    <text evidence="3">The sequence shown here is derived from an EMBL/GenBank/DDBJ whole genome shotgun (WGS) entry which is preliminary data.</text>
</comment>
<dbReference type="Proteomes" id="UP000648722">
    <property type="component" value="Unassembled WGS sequence"/>
</dbReference>
<name>A0ABQ1XNL7_9PROT</name>
<dbReference type="Gene3D" id="2.20.200.10">
    <property type="entry name" value="Outer membrane efflux proteins (OEP)"/>
    <property type="match status" value="1"/>
</dbReference>
<dbReference type="NCBIfam" id="TIGR01845">
    <property type="entry name" value="outer_NodT"/>
    <property type="match status" value="1"/>
</dbReference>
<dbReference type="PROSITE" id="PS51257">
    <property type="entry name" value="PROKAR_LIPOPROTEIN"/>
    <property type="match status" value="1"/>
</dbReference>
<comment type="similarity">
    <text evidence="1 2">Belongs to the outer membrane factor (OMF) (TC 1.B.17) family.</text>
</comment>